<feature type="region of interest" description="Disordered" evidence="3">
    <location>
        <begin position="315"/>
        <end position="347"/>
    </location>
</feature>
<dbReference type="InterPro" id="IPR051534">
    <property type="entry name" value="CBASS_pafABC_assoc_protein"/>
</dbReference>
<dbReference type="PROSITE" id="PS52050">
    <property type="entry name" value="WYL"/>
    <property type="match status" value="1"/>
</dbReference>
<evidence type="ECO:0000313" key="5">
    <source>
        <dbReference type="EMBL" id="ADU36774.1"/>
    </source>
</evidence>
<dbReference type="GO" id="GO:0003700">
    <property type="term" value="F:DNA-binding transcription factor activity"/>
    <property type="evidence" value="ECO:0007669"/>
    <property type="project" value="InterPro"/>
</dbReference>
<dbReference type="InterPro" id="IPR026881">
    <property type="entry name" value="WYL_dom"/>
</dbReference>
<evidence type="ECO:0000256" key="3">
    <source>
        <dbReference type="SAM" id="MobiDB-lite"/>
    </source>
</evidence>
<feature type="domain" description="HTH deoR-type" evidence="4">
    <location>
        <begin position="7"/>
        <end position="62"/>
    </location>
</feature>
<keyword evidence="1" id="KW-0805">Transcription regulation</keyword>
<dbReference type="PANTHER" id="PTHR34580">
    <property type="match status" value="1"/>
</dbReference>
<sequence>MRPMLSASARLIRLLSLFQAQRAWTGAGLAERLEITERTLRRDVDRLRTLGYTVDSTSGVAGGYRLGAGAALPPLLLEDEEAIAVALGLGNPSDGKGDIENASMRALAKLEQLMPPRLRKRLDSVRAAVVPLARGKSEVRLKAVTLFAEACTDRAALRFDYRDHHAKATARTVEPHRVVQSGQRWYLLAWDTAREDWRTFRLDRIVAPVPTGARFTPRRLPRGDVAAYMAQALRVSPYLHHASVVVHAPAKALEAHLGWVGGVPEAIDDGTTRIATAANSLDALAVWLGCLGHDFEVESPPALAEHLALVAGRLGKAAARTSSRPPTPPRPREPRKPQKPTARLPHL</sequence>
<dbReference type="HOGENOM" id="CLU_041141_1_0_4"/>
<name>E6V0S3_VARPE</name>
<dbReference type="InterPro" id="IPR036388">
    <property type="entry name" value="WH-like_DNA-bd_sf"/>
</dbReference>
<evidence type="ECO:0000256" key="2">
    <source>
        <dbReference type="ARBA" id="ARBA00023163"/>
    </source>
</evidence>
<dbReference type="Pfam" id="PF13280">
    <property type="entry name" value="WYL"/>
    <property type="match status" value="1"/>
</dbReference>
<dbReference type="SUPFAM" id="SSF46785">
    <property type="entry name" value="Winged helix' DNA-binding domain"/>
    <property type="match status" value="1"/>
</dbReference>
<accession>E6V0S3</accession>
<dbReference type="InterPro" id="IPR028349">
    <property type="entry name" value="PafC-like"/>
</dbReference>
<evidence type="ECO:0000259" key="4">
    <source>
        <dbReference type="PROSITE" id="PS51000"/>
    </source>
</evidence>
<evidence type="ECO:0000313" key="6">
    <source>
        <dbReference type="Proteomes" id="UP000008917"/>
    </source>
</evidence>
<dbReference type="Pfam" id="PF25583">
    <property type="entry name" value="WCX"/>
    <property type="match status" value="1"/>
</dbReference>
<evidence type="ECO:0000256" key="1">
    <source>
        <dbReference type="ARBA" id="ARBA00023015"/>
    </source>
</evidence>
<dbReference type="InterPro" id="IPR001034">
    <property type="entry name" value="DeoR_HTH"/>
</dbReference>
<dbReference type="eggNOG" id="COG2378">
    <property type="taxonomic scope" value="Bacteria"/>
</dbReference>
<dbReference type="InterPro" id="IPR057727">
    <property type="entry name" value="WCX_dom"/>
</dbReference>
<dbReference type="PROSITE" id="PS51000">
    <property type="entry name" value="HTH_DEOR_2"/>
    <property type="match status" value="1"/>
</dbReference>
<dbReference type="Gene3D" id="1.10.10.10">
    <property type="entry name" value="Winged helix-like DNA-binding domain superfamily/Winged helix DNA-binding domain"/>
    <property type="match status" value="1"/>
</dbReference>
<dbReference type="Pfam" id="PF08279">
    <property type="entry name" value="HTH_11"/>
    <property type="match status" value="1"/>
</dbReference>
<dbReference type="PIRSF" id="PIRSF016838">
    <property type="entry name" value="PafC"/>
    <property type="match status" value="1"/>
</dbReference>
<dbReference type="InterPro" id="IPR013196">
    <property type="entry name" value="HTH_11"/>
</dbReference>
<reference evidence="5 6" key="2">
    <citation type="journal article" date="2013" name="Genome Announc.">
        <title>Genome of the Root-Associated Plant Growth-Promoting Bacterium Variovorax paradoxus Strain EPS.</title>
        <authorList>
            <person name="Han J.I."/>
            <person name="Spain J.C."/>
            <person name="Leadbetter J.R."/>
            <person name="Ovchinnikova G."/>
            <person name="Goodwin L.A."/>
            <person name="Han C.S."/>
            <person name="Woyke T."/>
            <person name="Davenport K.W."/>
            <person name="Orwin P.M."/>
        </authorList>
    </citation>
    <scope>NUCLEOTIDE SEQUENCE [LARGE SCALE GENOMIC DNA]</scope>
    <source>
        <strain evidence="5 6">EPS</strain>
    </source>
</reference>
<dbReference type="AlphaFoldDB" id="E6V0S3"/>
<protein>
    <submittedName>
        <fullName evidence="5">Helix-turn-helix type 11 domain-containing protein</fullName>
    </submittedName>
</protein>
<dbReference type="InterPro" id="IPR036390">
    <property type="entry name" value="WH_DNA-bd_sf"/>
</dbReference>
<dbReference type="PANTHER" id="PTHR34580:SF3">
    <property type="entry name" value="PROTEIN PAFB"/>
    <property type="match status" value="1"/>
</dbReference>
<keyword evidence="2" id="KW-0804">Transcription</keyword>
<dbReference type="EMBL" id="CP002417">
    <property type="protein sequence ID" value="ADU36774.1"/>
    <property type="molecule type" value="Genomic_DNA"/>
</dbReference>
<reference evidence="6" key="1">
    <citation type="submission" date="2010-12" db="EMBL/GenBank/DDBJ databases">
        <title>Complete sequence of Variovorax paradoxus EPS.</title>
        <authorList>
            <consortium name="US DOE Joint Genome Institute"/>
            <person name="Lucas S."/>
            <person name="Copeland A."/>
            <person name="Lapidus A."/>
            <person name="Cheng J.-F."/>
            <person name="Goodwin L."/>
            <person name="Pitluck S."/>
            <person name="Teshima H."/>
            <person name="Detter J.C."/>
            <person name="Han C."/>
            <person name="Tapia R."/>
            <person name="Land M."/>
            <person name="Hauser L."/>
            <person name="Kyrpides N."/>
            <person name="Ivanova N."/>
            <person name="Ovchinnikova G."/>
            <person name="Orwin P."/>
            <person name="Han J.-I.G."/>
            <person name="Woyke T."/>
        </authorList>
    </citation>
    <scope>NUCLEOTIDE SEQUENCE [LARGE SCALE GENOMIC DNA]</scope>
    <source>
        <strain evidence="6">EPS</strain>
    </source>
</reference>
<dbReference type="Proteomes" id="UP000008917">
    <property type="component" value="Chromosome"/>
</dbReference>
<dbReference type="STRING" id="595537.Varpa_2574"/>
<organism evidence="5 6">
    <name type="scientific">Variovorax paradoxus (strain EPS)</name>
    <dbReference type="NCBI Taxonomy" id="595537"/>
    <lineage>
        <taxon>Bacteria</taxon>
        <taxon>Pseudomonadati</taxon>
        <taxon>Pseudomonadota</taxon>
        <taxon>Betaproteobacteria</taxon>
        <taxon>Burkholderiales</taxon>
        <taxon>Comamonadaceae</taxon>
        <taxon>Variovorax</taxon>
    </lineage>
</organism>
<gene>
    <name evidence="5" type="ordered locus">Varpa_2574</name>
</gene>
<proteinExistence type="predicted"/>
<dbReference type="KEGG" id="vpe:Varpa_2574"/>